<evidence type="ECO:0000313" key="3">
    <source>
        <dbReference type="Proteomes" id="UP001212337"/>
    </source>
</evidence>
<accession>A0ABT4WM30</accession>
<proteinExistence type="predicted"/>
<keyword evidence="1" id="KW-0812">Transmembrane</keyword>
<keyword evidence="3" id="KW-1185">Reference proteome</keyword>
<dbReference type="EMBL" id="JAQJVI010000003">
    <property type="protein sequence ID" value="MDA7021024.1"/>
    <property type="molecule type" value="Genomic_DNA"/>
</dbReference>
<comment type="caution">
    <text evidence="2">The sequence shown here is derived from an EMBL/GenBank/DDBJ whole genome shotgun (WGS) entry which is preliminary data.</text>
</comment>
<organism evidence="2 3">
    <name type="scientific">Pseudomonas fragi</name>
    <dbReference type="NCBI Taxonomy" id="296"/>
    <lineage>
        <taxon>Bacteria</taxon>
        <taxon>Pseudomonadati</taxon>
        <taxon>Pseudomonadota</taxon>
        <taxon>Gammaproteobacteria</taxon>
        <taxon>Pseudomonadales</taxon>
        <taxon>Pseudomonadaceae</taxon>
        <taxon>Pseudomonas</taxon>
    </lineage>
</organism>
<protein>
    <submittedName>
        <fullName evidence="2">Uncharacterized protein</fullName>
    </submittedName>
</protein>
<sequence>MSWFDLDIDGFKYLNDFAAPDTQAIVVHAKLDEASKLTVETTTDWAIVLIGVGSLLSTLVMGIFTYRAQKQQIIANSEGLKNQVRANAASLRNVWMEQLRAVSSEFLQCVTLVNAGLSEEIRSQEDAASLNEKKHQALLLQIRMKLYVGTTSPLAKKIVKTSERILESLGQKVIDPNYDDNIPYHLTVLEELLVAQIEQAWSQAKADLGLIRSE</sequence>
<keyword evidence="1" id="KW-1133">Transmembrane helix</keyword>
<evidence type="ECO:0000313" key="2">
    <source>
        <dbReference type="EMBL" id="MDA7021024.1"/>
    </source>
</evidence>
<dbReference type="Proteomes" id="UP001212337">
    <property type="component" value="Unassembled WGS sequence"/>
</dbReference>
<name>A0ABT4WM30_PSEFR</name>
<reference evidence="2 3" key="1">
    <citation type="submission" date="2023-01" db="EMBL/GenBank/DDBJ databases">
        <title>Effects of deletion of Siderophore biosynthase gene in Pseudomonas fragi on quorum sensing and spoliage ability.</title>
        <authorList>
            <person name="Cui F."/>
            <person name="Wang D."/>
            <person name="Liu J."/>
            <person name="Wang Q."/>
            <person name="Li T."/>
            <person name="Li J."/>
        </authorList>
    </citation>
    <scope>NUCLEOTIDE SEQUENCE [LARGE SCALE GENOMIC DNA]</scope>
    <source>
        <strain evidence="2 3">MS-10</strain>
    </source>
</reference>
<gene>
    <name evidence="2" type="ORF">PI499_03865</name>
</gene>
<dbReference type="RefSeq" id="WP_271350396.1">
    <property type="nucleotide sequence ID" value="NZ_JAQJVI010000003.1"/>
</dbReference>
<feature type="transmembrane region" description="Helical" evidence="1">
    <location>
        <begin position="45"/>
        <end position="66"/>
    </location>
</feature>
<keyword evidence="1" id="KW-0472">Membrane</keyword>
<evidence type="ECO:0000256" key="1">
    <source>
        <dbReference type="SAM" id="Phobius"/>
    </source>
</evidence>